<feature type="compositionally biased region" description="Polar residues" evidence="1">
    <location>
        <begin position="167"/>
        <end position="181"/>
    </location>
</feature>
<accession>A0AAQ4F7D0</accession>
<dbReference type="Proteomes" id="UP001321473">
    <property type="component" value="Unassembled WGS sequence"/>
</dbReference>
<sequence length="198" mass="22207">MEFENCILHRQELTLREFIAWCEHKSSLAKKVAVCYRFVLKKSKRHLSNSRIAKGLQKFQECILNENGGSDMEDGSETGIDGDRTMPPRESTESDEDTMDDSGTMHDPDEESEGSPDRHPDEDSPSGKEDEDDRKSPNKAIWTYPLHDQSYYYPRREKGLGNGTVLPANQTAGPTVSQTTGDEFDQLPVTKPPAASGR</sequence>
<evidence type="ECO:0000256" key="1">
    <source>
        <dbReference type="SAM" id="MobiDB-lite"/>
    </source>
</evidence>
<gene>
    <name evidence="2" type="ORF">V5799_015876</name>
</gene>
<feature type="region of interest" description="Disordered" evidence="1">
    <location>
        <begin position="66"/>
        <end position="198"/>
    </location>
</feature>
<organism evidence="2 3">
    <name type="scientific">Amblyomma americanum</name>
    <name type="common">Lone star tick</name>
    <dbReference type="NCBI Taxonomy" id="6943"/>
    <lineage>
        <taxon>Eukaryota</taxon>
        <taxon>Metazoa</taxon>
        <taxon>Ecdysozoa</taxon>
        <taxon>Arthropoda</taxon>
        <taxon>Chelicerata</taxon>
        <taxon>Arachnida</taxon>
        <taxon>Acari</taxon>
        <taxon>Parasitiformes</taxon>
        <taxon>Ixodida</taxon>
        <taxon>Ixodoidea</taxon>
        <taxon>Ixodidae</taxon>
        <taxon>Amblyomminae</taxon>
        <taxon>Amblyomma</taxon>
    </lineage>
</organism>
<proteinExistence type="predicted"/>
<feature type="compositionally biased region" description="Basic and acidic residues" evidence="1">
    <location>
        <begin position="115"/>
        <end position="136"/>
    </location>
</feature>
<dbReference type="AlphaFoldDB" id="A0AAQ4F7D0"/>
<comment type="caution">
    <text evidence="2">The sequence shown here is derived from an EMBL/GenBank/DDBJ whole genome shotgun (WGS) entry which is preliminary data.</text>
</comment>
<keyword evidence="3" id="KW-1185">Reference proteome</keyword>
<feature type="compositionally biased region" description="Basic and acidic residues" evidence="1">
    <location>
        <begin position="81"/>
        <end position="92"/>
    </location>
</feature>
<reference evidence="2 3" key="1">
    <citation type="journal article" date="2023" name="Arcadia Sci">
        <title>De novo assembly of a long-read Amblyomma americanum tick genome.</title>
        <authorList>
            <person name="Chou S."/>
            <person name="Poskanzer K.E."/>
            <person name="Rollins M."/>
            <person name="Thuy-Boun P.S."/>
        </authorList>
    </citation>
    <scope>NUCLEOTIDE SEQUENCE [LARGE SCALE GENOMIC DNA]</scope>
    <source>
        <strain evidence="2">F_SG_1</strain>
        <tissue evidence="2">Salivary glands</tissue>
    </source>
</reference>
<evidence type="ECO:0000313" key="3">
    <source>
        <dbReference type="Proteomes" id="UP001321473"/>
    </source>
</evidence>
<dbReference type="EMBL" id="JARKHS020006290">
    <property type="protein sequence ID" value="KAK8782783.1"/>
    <property type="molecule type" value="Genomic_DNA"/>
</dbReference>
<name>A0AAQ4F7D0_AMBAM</name>
<protein>
    <submittedName>
        <fullName evidence="2">Uncharacterized protein</fullName>
    </submittedName>
</protein>
<evidence type="ECO:0000313" key="2">
    <source>
        <dbReference type="EMBL" id="KAK8782783.1"/>
    </source>
</evidence>